<reference evidence="4 5" key="1">
    <citation type="submission" date="2022-10" db="EMBL/GenBank/DDBJ databases">
        <title>Luteolibacter arcticus strain CCTCC AB 2014275, whole genome shotgun sequencing project.</title>
        <authorList>
            <person name="Zhao G."/>
            <person name="Shen L."/>
        </authorList>
    </citation>
    <scope>NUCLEOTIDE SEQUENCE [LARGE SCALE GENOMIC DNA]</scope>
    <source>
        <strain evidence="4 5">CCTCC AB 2014275</strain>
    </source>
</reference>
<dbReference type="Proteomes" id="UP001320876">
    <property type="component" value="Unassembled WGS sequence"/>
</dbReference>
<gene>
    <name evidence="4" type="ORF">OKA05_25980</name>
</gene>
<dbReference type="Pfam" id="PF22599">
    <property type="entry name" value="SecDF_P1_head"/>
    <property type="match status" value="1"/>
</dbReference>
<evidence type="ECO:0000259" key="3">
    <source>
        <dbReference type="Pfam" id="PF22599"/>
    </source>
</evidence>
<evidence type="ECO:0000256" key="1">
    <source>
        <dbReference type="SAM" id="MobiDB-lite"/>
    </source>
</evidence>
<evidence type="ECO:0000313" key="5">
    <source>
        <dbReference type="Proteomes" id="UP001320876"/>
    </source>
</evidence>
<proteinExistence type="predicted"/>
<dbReference type="InterPro" id="IPR054384">
    <property type="entry name" value="SecDF_P1_head"/>
</dbReference>
<sequence length="408" mass="44260">MKALPLLLLMLASVAQGDALRISEVREVAGEDTERMTLSYRIDGENKEEQLFILKEVMIGDGDVAQASVGPGGTITVKLKPEGARVMAEATGNMIPGRSRLALIVDGKLVSAPGIREPLGGEFEISGVDDLDGRGLENLARRMSGRPVLDPKEEVPQAPPPPRRPETVPFTEEEYQQNKAAREKAGIYHLESIPSQEELDAKLQKGMDREAVIAALGKPCYTSGKPEDGKIEMIYEIAPEKRDEVPDGGAVRDGFSVRFSESKVVGWDFSSSNIPRDRKVVGRVPGLLVASYPKVDFSSDDIDVIALLEGVKIPDIRQKVNATDLAQLLSLAMMTSHWENAVGKEQKLSTRCDFMKILALHFPEVQALADRAVDGKLPAKSLGAALSPYFEEGKPLPGAQVAPSEKGR</sequence>
<evidence type="ECO:0000313" key="4">
    <source>
        <dbReference type="EMBL" id="MCW1926035.1"/>
    </source>
</evidence>
<feature type="chain" id="PRO_5046703621" description="SecDF P1 head subdomain domain-containing protein" evidence="2">
    <location>
        <begin position="18"/>
        <end position="408"/>
    </location>
</feature>
<organism evidence="4 5">
    <name type="scientific">Luteolibacter arcticus</name>
    <dbReference type="NCBI Taxonomy" id="1581411"/>
    <lineage>
        <taxon>Bacteria</taxon>
        <taxon>Pseudomonadati</taxon>
        <taxon>Verrucomicrobiota</taxon>
        <taxon>Verrucomicrobiia</taxon>
        <taxon>Verrucomicrobiales</taxon>
        <taxon>Verrucomicrobiaceae</taxon>
        <taxon>Luteolibacter</taxon>
    </lineage>
</organism>
<feature type="domain" description="SecDF P1 head subdomain" evidence="3">
    <location>
        <begin position="46"/>
        <end position="130"/>
    </location>
</feature>
<feature type="region of interest" description="Disordered" evidence="1">
    <location>
        <begin position="144"/>
        <end position="170"/>
    </location>
</feature>
<accession>A0ABT3GR84</accession>
<keyword evidence="2" id="KW-0732">Signal</keyword>
<evidence type="ECO:0000256" key="2">
    <source>
        <dbReference type="SAM" id="SignalP"/>
    </source>
</evidence>
<name>A0ABT3GR84_9BACT</name>
<protein>
    <recommendedName>
        <fullName evidence="3">SecDF P1 head subdomain domain-containing protein</fullName>
    </recommendedName>
</protein>
<comment type="caution">
    <text evidence="4">The sequence shown here is derived from an EMBL/GenBank/DDBJ whole genome shotgun (WGS) entry which is preliminary data.</text>
</comment>
<dbReference type="EMBL" id="JAPDDT010000020">
    <property type="protein sequence ID" value="MCW1926035.1"/>
    <property type="molecule type" value="Genomic_DNA"/>
</dbReference>
<feature type="signal peptide" evidence="2">
    <location>
        <begin position="1"/>
        <end position="17"/>
    </location>
</feature>
<keyword evidence="5" id="KW-1185">Reference proteome</keyword>
<dbReference type="Gene3D" id="3.30.1360.200">
    <property type="match status" value="1"/>
</dbReference>
<dbReference type="RefSeq" id="WP_264490142.1">
    <property type="nucleotide sequence ID" value="NZ_JAPDDT010000020.1"/>
</dbReference>